<name>A0A1H4I6Y7_9ACTN</name>
<proteinExistence type="predicted"/>
<dbReference type="EMBL" id="FNTD01000002">
    <property type="protein sequence ID" value="SEB29847.1"/>
    <property type="molecule type" value="Genomic_DNA"/>
</dbReference>
<evidence type="ECO:0000313" key="2">
    <source>
        <dbReference type="Proteomes" id="UP000182375"/>
    </source>
</evidence>
<evidence type="ECO:0000313" key="1">
    <source>
        <dbReference type="EMBL" id="SEB29847.1"/>
    </source>
</evidence>
<gene>
    <name evidence="1" type="ORF">SAMN04490357_0032</name>
</gene>
<dbReference type="GeneID" id="95516745"/>
<reference evidence="1 2" key="1">
    <citation type="submission" date="2016-10" db="EMBL/GenBank/DDBJ databases">
        <authorList>
            <person name="de Groot N.N."/>
        </authorList>
    </citation>
    <scope>NUCLEOTIDE SEQUENCE [LARGE SCALE GENOMIC DNA]</scope>
    <source>
        <strain evidence="1 2">DSM 40306</strain>
    </source>
</reference>
<protein>
    <submittedName>
        <fullName evidence="1">Uncharacterized protein</fullName>
    </submittedName>
</protein>
<dbReference type="Proteomes" id="UP000182375">
    <property type="component" value="Unassembled WGS sequence"/>
</dbReference>
<organism evidence="1 2">
    <name type="scientific">Streptomyces misionensis</name>
    <dbReference type="NCBI Taxonomy" id="67331"/>
    <lineage>
        <taxon>Bacteria</taxon>
        <taxon>Bacillati</taxon>
        <taxon>Actinomycetota</taxon>
        <taxon>Actinomycetes</taxon>
        <taxon>Kitasatosporales</taxon>
        <taxon>Streptomycetaceae</taxon>
        <taxon>Streptomyces</taxon>
    </lineage>
</organism>
<dbReference type="STRING" id="67331.SAMN04490357_0032"/>
<sequence>MRTPTGICPRPPRPAVWLPTTPRWARTGAHLIRSSYTAGLAHADAPLLRGALENFATGLWLLDGQGA</sequence>
<accession>A0A1H4I6Y7</accession>
<dbReference type="RefSeq" id="WP_167381335.1">
    <property type="nucleotide sequence ID" value="NZ_FNTD01000002.1"/>
</dbReference>
<dbReference type="AlphaFoldDB" id="A0A1H4I6Y7"/>